<gene>
    <name evidence="2" type="ORF">Pr1d_27810</name>
</gene>
<dbReference type="EMBL" id="CP042913">
    <property type="protein sequence ID" value="QEG35482.1"/>
    <property type="molecule type" value="Genomic_DNA"/>
</dbReference>
<evidence type="ECO:0000313" key="3">
    <source>
        <dbReference type="Proteomes" id="UP000323917"/>
    </source>
</evidence>
<reference evidence="2 3" key="1">
    <citation type="submission" date="2019-08" db="EMBL/GenBank/DDBJ databases">
        <title>Deep-cultivation of Planctomycetes and their phenomic and genomic characterization uncovers novel biology.</title>
        <authorList>
            <person name="Wiegand S."/>
            <person name="Jogler M."/>
            <person name="Boedeker C."/>
            <person name="Pinto D."/>
            <person name="Vollmers J."/>
            <person name="Rivas-Marin E."/>
            <person name="Kohn T."/>
            <person name="Peeters S.H."/>
            <person name="Heuer A."/>
            <person name="Rast P."/>
            <person name="Oberbeckmann S."/>
            <person name="Bunk B."/>
            <person name="Jeske O."/>
            <person name="Meyerdierks A."/>
            <person name="Storesund J.E."/>
            <person name="Kallscheuer N."/>
            <person name="Luecker S."/>
            <person name="Lage O.M."/>
            <person name="Pohl T."/>
            <person name="Merkel B.J."/>
            <person name="Hornburger P."/>
            <person name="Mueller R.-W."/>
            <person name="Bruemmer F."/>
            <person name="Labrenz M."/>
            <person name="Spormann A.M."/>
            <person name="Op den Camp H."/>
            <person name="Overmann J."/>
            <person name="Amann R."/>
            <person name="Jetten M.S.M."/>
            <person name="Mascher T."/>
            <person name="Medema M.H."/>
            <person name="Devos D.P."/>
            <person name="Kaster A.-K."/>
            <person name="Ovreas L."/>
            <person name="Rohde M."/>
            <person name="Galperin M.Y."/>
            <person name="Jogler C."/>
        </authorList>
    </citation>
    <scope>NUCLEOTIDE SEQUENCE [LARGE SCALE GENOMIC DNA]</scope>
    <source>
        <strain evidence="2 3">Pr1d</strain>
    </source>
</reference>
<protein>
    <submittedName>
        <fullName evidence="2">Uncharacterized protein</fullName>
    </submittedName>
</protein>
<feature type="compositionally biased region" description="Polar residues" evidence="1">
    <location>
        <begin position="1"/>
        <end position="11"/>
    </location>
</feature>
<dbReference type="AlphaFoldDB" id="A0A5B9QDB2"/>
<name>A0A5B9QDB2_9BACT</name>
<organism evidence="2 3">
    <name type="scientific">Bythopirellula goksoeyrii</name>
    <dbReference type="NCBI Taxonomy" id="1400387"/>
    <lineage>
        <taxon>Bacteria</taxon>
        <taxon>Pseudomonadati</taxon>
        <taxon>Planctomycetota</taxon>
        <taxon>Planctomycetia</taxon>
        <taxon>Pirellulales</taxon>
        <taxon>Lacipirellulaceae</taxon>
        <taxon>Bythopirellula</taxon>
    </lineage>
</organism>
<dbReference type="OrthoDB" id="277106at2"/>
<keyword evidence="3" id="KW-1185">Reference proteome</keyword>
<accession>A0A5B9QDB2</accession>
<sequence length="615" mass="68475">MSTTIESVSDPRSTKAGVSEKQAKRLSSLIERTSFWNDSVAKKVIGEKHWENWIRYLEKRSKPARIDALCGAKETSLAWGLDEDRLSSDLLHLVIRVNSKGKLSQVGIEEVLLGWRDGIVTQPQSVEFAIDCLAVVRLLPSLAMVVEKDLWWSIVDALWEIANRTDGWEIDAEMPAEHCLVHQLLAGELPLALAYSFPEMRPLLKLRKSALDSLNEGLVELTNGEGLPRASHLEQFRALLACWTRCRAMGVEIKKGSWSRKAEQQYRWAVSKSVLLSTTTGAPLLVENQSGKWSPDFLEAALRLGGDAADWTAAHDLFEKKLSKHLTGKSGKVVSETSYQCEWAGLAILRTEFSRSAPVVAVDYSSPELRIDVWSGSQRLLAGTWSAETTSAGSKLEPVGSWEQTCWFSDEDVDYLELAIELSNGARLERQILLARDDRFLLLADNVLDVQGDSIRHQMSFPLAPSIHFSPEADTREGMLSASKPLGRVLPLALPEWRSDPRIGELTQVGDHIQLTQERPGKRLACPLVIDLAQERLGKQCTWRQLTIAQSLEIQPHDVAVGYRVQCGKAQWLIYRSLDAPMNRSVLGQNTSVECLVGRFLAPGGEVEELLQVDG</sequence>
<evidence type="ECO:0000313" key="2">
    <source>
        <dbReference type="EMBL" id="QEG35482.1"/>
    </source>
</evidence>
<evidence type="ECO:0000256" key="1">
    <source>
        <dbReference type="SAM" id="MobiDB-lite"/>
    </source>
</evidence>
<dbReference type="RefSeq" id="WP_148073989.1">
    <property type="nucleotide sequence ID" value="NZ_CP042913.1"/>
</dbReference>
<proteinExistence type="predicted"/>
<dbReference type="KEGG" id="bgok:Pr1d_27810"/>
<dbReference type="Proteomes" id="UP000323917">
    <property type="component" value="Chromosome"/>
</dbReference>
<feature type="region of interest" description="Disordered" evidence="1">
    <location>
        <begin position="1"/>
        <end position="20"/>
    </location>
</feature>